<gene>
    <name evidence="1" type="ORF">QLQ22_13050</name>
</gene>
<sequence length="640" mass="71273">MNDNTFNILDYSTIKETISSYAMTDSGKQRVLAIMPLNHVKQIQALLSETDEAKAILEKSSSVPISGLEGIEAIIKQFNKGVALRPHHFSQLLSFIEDGLKMKRFMKDKEMLAPRVSSYVFGIEELPEIAAEITRCIRNGRVDDMANKELSKVRKQLAIANERLKEKLNSIIKSSKYKSYLQDAIISERGGRFCVSVKKEYKGKIKGAVLDASASGSTLYVEPEDAAAIQDQINLLVSQEEMETEKILSYLTGLAESHEKQLLQSIEVMVHYDVLFAKAKYSRVIGGSAPAVHNQKMIHLKNAKHPLLGSKAVPLTLEIGKDFQALVITGPNTGGKTVVLKTVGLLVLMAQSGFHIPADKESYIGIYQQILLDIGDGQSIEQNLSTFSSHMTNIISILKKTNEYSLVLLDELGSGTDPGEGMGLASVILEKIHQKGATLLATTHYSEIKDFAESEEGFINGSMDFDLETLQPTYKLKIGEGGESQAFSIALRLGMHPELIEKAHAITYKESKKYGKDQYDLFEKKELDKQISINRYKTKQSKGIEAEEVQTFIKGDNVLIKATNEHAIVYTGPDKGGNYTVFVKGTKRTVNHKRIQLHISAKDLYPEDYDFDIIFESAENRKKAAQMNKRHSDVVIDRDV</sequence>
<reference evidence="2" key="1">
    <citation type="journal article" date="2025" name="Aquaculture">
        <title>Assessment of the bioflocculant production and safety properties of Metabacillus hrfriensis sp. nov. based on phenotypic and whole-genome sequencing analysis.</title>
        <authorList>
            <person name="Zhang R."/>
            <person name="Zhao Z."/>
            <person name="Luo L."/>
            <person name="Wang S."/>
            <person name="Guo K."/>
            <person name="Xu W."/>
        </authorList>
    </citation>
    <scope>NUCLEOTIDE SEQUENCE [LARGE SCALE GENOMIC DNA]</scope>
    <source>
        <strain evidence="2">CT-WN-B3</strain>
    </source>
</reference>
<dbReference type="EMBL" id="CP126116">
    <property type="protein sequence ID" value="WHZ55656.1"/>
    <property type="molecule type" value="Genomic_DNA"/>
</dbReference>
<keyword evidence="1" id="KW-0540">Nuclease</keyword>
<proteinExistence type="predicted"/>
<organism evidence="1 2">
    <name type="scientific">Metabacillus hrfriensis</name>
    <dbReference type="NCBI Taxonomy" id="3048891"/>
    <lineage>
        <taxon>Bacteria</taxon>
        <taxon>Bacillati</taxon>
        <taxon>Bacillota</taxon>
        <taxon>Bacilli</taxon>
        <taxon>Bacillales</taxon>
        <taxon>Bacillaceae</taxon>
        <taxon>Metabacillus</taxon>
    </lineage>
</organism>
<accession>A0ACD4R5E1</accession>
<dbReference type="Proteomes" id="UP001226091">
    <property type="component" value="Chromosome"/>
</dbReference>
<keyword evidence="2" id="KW-1185">Reference proteome</keyword>
<evidence type="ECO:0000313" key="1">
    <source>
        <dbReference type="EMBL" id="WHZ55656.1"/>
    </source>
</evidence>
<evidence type="ECO:0000313" key="2">
    <source>
        <dbReference type="Proteomes" id="UP001226091"/>
    </source>
</evidence>
<name>A0ACD4R5E1_9BACI</name>
<protein>
    <submittedName>
        <fullName evidence="1">Endonuclease MutS2</fullName>
    </submittedName>
</protein>
<keyword evidence="1" id="KW-0378">Hydrolase</keyword>
<keyword evidence="1" id="KW-0255">Endonuclease</keyword>